<protein>
    <recommendedName>
        <fullName evidence="4">Holin-X, holin superfamily III</fullName>
    </recommendedName>
</protein>
<accession>A0ABV4NU69</accession>
<feature type="transmembrane region" description="Helical" evidence="1">
    <location>
        <begin position="26"/>
        <end position="48"/>
    </location>
</feature>
<keyword evidence="1" id="KW-1133">Transmembrane helix</keyword>
<evidence type="ECO:0000256" key="1">
    <source>
        <dbReference type="SAM" id="Phobius"/>
    </source>
</evidence>
<comment type="caution">
    <text evidence="2">The sequence shown here is derived from an EMBL/GenBank/DDBJ whole genome shotgun (WGS) entry which is preliminary data.</text>
</comment>
<dbReference type="RefSeq" id="WP_371836929.1">
    <property type="nucleotide sequence ID" value="NZ_JBGMEK010000001.1"/>
</dbReference>
<feature type="transmembrane region" description="Helical" evidence="1">
    <location>
        <begin position="54"/>
        <end position="73"/>
    </location>
</feature>
<gene>
    <name evidence="2" type="ORF">ACCI49_00130</name>
</gene>
<evidence type="ECO:0000313" key="3">
    <source>
        <dbReference type="Proteomes" id="UP001569428"/>
    </source>
</evidence>
<dbReference type="EMBL" id="JBGMEK010000001">
    <property type="protein sequence ID" value="MFA0809308.1"/>
    <property type="molecule type" value="Genomic_DNA"/>
</dbReference>
<evidence type="ECO:0008006" key="4">
    <source>
        <dbReference type="Google" id="ProtNLM"/>
    </source>
</evidence>
<evidence type="ECO:0000313" key="2">
    <source>
        <dbReference type="EMBL" id="MFA0809308.1"/>
    </source>
</evidence>
<proteinExistence type="predicted"/>
<keyword evidence="1" id="KW-0472">Membrane</keyword>
<reference evidence="2 3" key="1">
    <citation type="submission" date="2024-08" db="EMBL/GenBank/DDBJ databases">
        <authorList>
            <person name="Ishaq N."/>
        </authorList>
    </citation>
    <scope>NUCLEOTIDE SEQUENCE [LARGE SCALE GENOMIC DNA]</scope>
    <source>
        <strain evidence="2 3">DSM 18651</strain>
    </source>
</reference>
<name>A0ABV4NU69_9GAMM</name>
<dbReference type="Proteomes" id="UP001569428">
    <property type="component" value="Unassembled WGS sequence"/>
</dbReference>
<sequence length="104" mass="11149">MFKNLSGEVTISWGDKTVTKSLSRAIVLLSLVAVCSIFFTALMGFLLFGFSASTFLALPILSIIGLGAAVYFGRDFLTGLIFKGQVQAESSQEKEIDSSQANES</sequence>
<keyword evidence="1" id="KW-0812">Transmembrane</keyword>
<keyword evidence="3" id="KW-1185">Reference proteome</keyword>
<organism evidence="2 3">
    <name type="scientific">Microbulbifer epialgicus</name>
    <dbReference type="NCBI Taxonomy" id="393907"/>
    <lineage>
        <taxon>Bacteria</taxon>
        <taxon>Pseudomonadati</taxon>
        <taxon>Pseudomonadota</taxon>
        <taxon>Gammaproteobacteria</taxon>
        <taxon>Cellvibrionales</taxon>
        <taxon>Microbulbiferaceae</taxon>
        <taxon>Microbulbifer</taxon>
    </lineage>
</organism>